<feature type="binding site" description="axial binding residue" evidence="8">
    <location>
        <position position="480"/>
    </location>
    <ligand>
        <name>heme</name>
        <dbReference type="ChEBI" id="CHEBI:30413"/>
    </ligand>
    <ligandPart>
        <name>Fe</name>
        <dbReference type="ChEBI" id="CHEBI:18248"/>
    </ligandPart>
</feature>
<evidence type="ECO:0000256" key="9">
    <source>
        <dbReference type="SAM" id="Phobius"/>
    </source>
</evidence>
<dbReference type="PANTHER" id="PTHR24305">
    <property type="entry name" value="CYTOCHROME P450"/>
    <property type="match status" value="1"/>
</dbReference>
<evidence type="ECO:0000256" key="1">
    <source>
        <dbReference type="ARBA" id="ARBA00001971"/>
    </source>
</evidence>
<keyword evidence="9" id="KW-0812">Transmembrane</keyword>
<sequence length="537" mass="60088">MNILLWSAAVAPLTWHYCGAVKIRGDTAVVTLCSLFSALFILLYATNRSLSASLSYSTLLLSIHILTVSGITLLYRISSWHPLRAFPGPLSYKISNLRRAYTTSTGKRHEIIKDLHEKYGKFVRIGPNMLSINSSTAVSQIYTQASCMDKSDAYILGREKNLGLFFVTQREQHNIRKKAWISAFSPSALAAYHPFIEIRAKALEKCVETRTDEVTQSVNLTECIQHWAYDLMGDIVFGGSSRLELMEDGDPDEYVKGVQLATMMFEILGEVPWLFDILWYLPVTQVLRSFENRAGQMMKIRRFNNSDGQNDIAGHLMGERGTHSTQLTDGELAVEGTLAITAGSDSTSPMMAFIFYFLISNPSKLNRLRQELDEAFPNATPLSSTVLASLPYLNAVIDESLRLGTPFPGLPRVVPPEGVCIDGVRIPGGTIVSVPAYTQQTSVENFSPKPEEFIPERWIDPEYTTNRSALMCFSFGPFSCLGRNLAIHELRFTVAHLMSTLDFSFPDDFDPSLFRANVLGIRTTVFRYPLLVAARRR</sequence>
<comment type="pathway">
    <text evidence="2">Secondary metabolite biosynthesis.</text>
</comment>
<dbReference type="Pfam" id="PF00067">
    <property type="entry name" value="p450"/>
    <property type="match status" value="1"/>
</dbReference>
<organism evidence="10 11">
    <name type="scientific">Favolaschia claudopus</name>
    <dbReference type="NCBI Taxonomy" id="2862362"/>
    <lineage>
        <taxon>Eukaryota</taxon>
        <taxon>Fungi</taxon>
        <taxon>Dikarya</taxon>
        <taxon>Basidiomycota</taxon>
        <taxon>Agaricomycotina</taxon>
        <taxon>Agaricomycetes</taxon>
        <taxon>Agaricomycetidae</taxon>
        <taxon>Agaricales</taxon>
        <taxon>Marasmiineae</taxon>
        <taxon>Mycenaceae</taxon>
        <taxon>Favolaschia</taxon>
    </lineage>
</organism>
<dbReference type="PRINTS" id="PR00385">
    <property type="entry name" value="P450"/>
</dbReference>
<dbReference type="InterPro" id="IPR001128">
    <property type="entry name" value="Cyt_P450"/>
</dbReference>
<comment type="caution">
    <text evidence="10">The sequence shown here is derived from an EMBL/GenBank/DDBJ whole genome shotgun (WGS) entry which is preliminary data.</text>
</comment>
<dbReference type="GO" id="GO:0005506">
    <property type="term" value="F:iron ion binding"/>
    <property type="evidence" value="ECO:0007669"/>
    <property type="project" value="InterPro"/>
</dbReference>
<dbReference type="CDD" id="cd11061">
    <property type="entry name" value="CYP67-like"/>
    <property type="match status" value="1"/>
</dbReference>
<keyword evidence="8" id="KW-0349">Heme</keyword>
<dbReference type="AlphaFoldDB" id="A0AAV9ZRV7"/>
<evidence type="ECO:0000256" key="7">
    <source>
        <dbReference type="ARBA" id="ARBA00023033"/>
    </source>
</evidence>
<dbReference type="InterPro" id="IPR036396">
    <property type="entry name" value="Cyt_P450_sf"/>
</dbReference>
<gene>
    <name evidence="10" type="ORF">R3P38DRAFT_2742032</name>
</gene>
<dbReference type="GO" id="GO:0004497">
    <property type="term" value="F:monooxygenase activity"/>
    <property type="evidence" value="ECO:0007669"/>
    <property type="project" value="UniProtKB-KW"/>
</dbReference>
<keyword evidence="9" id="KW-0472">Membrane</keyword>
<dbReference type="GO" id="GO:0016705">
    <property type="term" value="F:oxidoreductase activity, acting on paired donors, with incorporation or reduction of molecular oxygen"/>
    <property type="evidence" value="ECO:0007669"/>
    <property type="project" value="InterPro"/>
</dbReference>
<keyword evidence="6 8" id="KW-0408">Iron</keyword>
<evidence type="ECO:0000256" key="2">
    <source>
        <dbReference type="ARBA" id="ARBA00005179"/>
    </source>
</evidence>
<reference evidence="10 11" key="1">
    <citation type="journal article" date="2024" name="J Genomics">
        <title>Draft genome sequencing and assembly of Favolaschia claudopus CIRM-BRFM 2984 isolated from oak limbs.</title>
        <authorList>
            <person name="Navarro D."/>
            <person name="Drula E."/>
            <person name="Chaduli D."/>
            <person name="Cazenave R."/>
            <person name="Ahrendt S."/>
            <person name="Wang J."/>
            <person name="Lipzen A."/>
            <person name="Daum C."/>
            <person name="Barry K."/>
            <person name="Grigoriev I.V."/>
            <person name="Favel A."/>
            <person name="Rosso M.N."/>
            <person name="Martin F."/>
        </authorList>
    </citation>
    <scope>NUCLEOTIDE SEQUENCE [LARGE SCALE GENOMIC DNA]</scope>
    <source>
        <strain evidence="10 11">CIRM-BRFM 2984</strain>
    </source>
</reference>
<dbReference type="Gene3D" id="1.10.630.10">
    <property type="entry name" value="Cytochrome P450"/>
    <property type="match status" value="1"/>
</dbReference>
<feature type="transmembrane region" description="Helical" evidence="9">
    <location>
        <begin position="58"/>
        <end position="77"/>
    </location>
</feature>
<proteinExistence type="inferred from homology"/>
<evidence type="ECO:0000256" key="6">
    <source>
        <dbReference type="ARBA" id="ARBA00023004"/>
    </source>
</evidence>
<comment type="cofactor">
    <cofactor evidence="1 8">
        <name>heme</name>
        <dbReference type="ChEBI" id="CHEBI:30413"/>
    </cofactor>
</comment>
<keyword evidence="11" id="KW-1185">Reference proteome</keyword>
<dbReference type="SUPFAM" id="SSF48264">
    <property type="entry name" value="Cytochrome P450"/>
    <property type="match status" value="1"/>
</dbReference>
<evidence type="ECO:0000313" key="10">
    <source>
        <dbReference type="EMBL" id="KAK6988893.1"/>
    </source>
</evidence>
<evidence type="ECO:0000256" key="8">
    <source>
        <dbReference type="PIRSR" id="PIRSR602401-1"/>
    </source>
</evidence>
<evidence type="ECO:0000256" key="5">
    <source>
        <dbReference type="ARBA" id="ARBA00023002"/>
    </source>
</evidence>
<comment type="similarity">
    <text evidence="3">Belongs to the cytochrome P450 family.</text>
</comment>
<dbReference type="Proteomes" id="UP001362999">
    <property type="component" value="Unassembled WGS sequence"/>
</dbReference>
<evidence type="ECO:0000256" key="4">
    <source>
        <dbReference type="ARBA" id="ARBA00022723"/>
    </source>
</evidence>
<accession>A0AAV9ZRV7</accession>
<keyword evidence="7" id="KW-0503">Monooxygenase</keyword>
<dbReference type="EMBL" id="JAWWNJ010000119">
    <property type="protein sequence ID" value="KAK6988893.1"/>
    <property type="molecule type" value="Genomic_DNA"/>
</dbReference>
<name>A0AAV9ZRV7_9AGAR</name>
<keyword evidence="4 8" id="KW-0479">Metal-binding</keyword>
<dbReference type="PRINTS" id="PR00463">
    <property type="entry name" value="EP450I"/>
</dbReference>
<dbReference type="PANTHER" id="PTHR24305:SF187">
    <property type="entry name" value="P450, PUTATIVE (EUROFUNG)-RELATED"/>
    <property type="match status" value="1"/>
</dbReference>
<protein>
    <submittedName>
        <fullName evidence="10">Cytochrome P450</fullName>
    </submittedName>
</protein>
<dbReference type="InterPro" id="IPR002401">
    <property type="entry name" value="Cyt_P450_E_grp-I"/>
</dbReference>
<keyword evidence="5" id="KW-0560">Oxidoreductase</keyword>
<evidence type="ECO:0000256" key="3">
    <source>
        <dbReference type="ARBA" id="ARBA00010617"/>
    </source>
</evidence>
<keyword evidence="9" id="KW-1133">Transmembrane helix</keyword>
<evidence type="ECO:0000313" key="11">
    <source>
        <dbReference type="Proteomes" id="UP001362999"/>
    </source>
</evidence>
<dbReference type="GO" id="GO:0020037">
    <property type="term" value="F:heme binding"/>
    <property type="evidence" value="ECO:0007669"/>
    <property type="project" value="InterPro"/>
</dbReference>
<dbReference type="InterPro" id="IPR050121">
    <property type="entry name" value="Cytochrome_P450_monoxygenase"/>
</dbReference>
<feature type="transmembrane region" description="Helical" evidence="9">
    <location>
        <begin position="28"/>
        <end position="46"/>
    </location>
</feature>